<evidence type="ECO:0000313" key="2">
    <source>
        <dbReference type="EMBL" id="KIM74995.1"/>
    </source>
</evidence>
<reference evidence="3" key="2">
    <citation type="submission" date="2015-01" db="EMBL/GenBank/DDBJ databases">
        <title>Evolutionary Origins and Diversification of the Mycorrhizal Mutualists.</title>
        <authorList>
            <consortium name="DOE Joint Genome Institute"/>
            <consortium name="Mycorrhizal Genomics Consortium"/>
            <person name="Kohler A."/>
            <person name="Kuo A."/>
            <person name="Nagy L.G."/>
            <person name="Floudas D."/>
            <person name="Copeland A."/>
            <person name="Barry K.W."/>
            <person name="Cichocki N."/>
            <person name="Veneault-Fourrey C."/>
            <person name="LaButti K."/>
            <person name="Lindquist E.A."/>
            <person name="Lipzen A."/>
            <person name="Lundell T."/>
            <person name="Morin E."/>
            <person name="Murat C."/>
            <person name="Riley R."/>
            <person name="Ohm R."/>
            <person name="Sun H."/>
            <person name="Tunlid A."/>
            <person name="Henrissat B."/>
            <person name="Grigoriev I.V."/>
            <person name="Hibbett D.S."/>
            <person name="Martin F."/>
        </authorList>
    </citation>
    <scope>NUCLEOTIDE SEQUENCE [LARGE SCALE GENOMIC DNA]</scope>
    <source>
        <strain evidence="3">F 1598</strain>
    </source>
</reference>
<gene>
    <name evidence="2" type="ORF">PILCRDRAFT_13939</name>
</gene>
<evidence type="ECO:0000256" key="1">
    <source>
        <dbReference type="SAM" id="MobiDB-lite"/>
    </source>
</evidence>
<feature type="region of interest" description="Disordered" evidence="1">
    <location>
        <begin position="219"/>
        <end position="238"/>
    </location>
</feature>
<proteinExistence type="predicted"/>
<accession>A0A0C3EQZ4</accession>
<organism evidence="2 3">
    <name type="scientific">Piloderma croceum (strain F 1598)</name>
    <dbReference type="NCBI Taxonomy" id="765440"/>
    <lineage>
        <taxon>Eukaryota</taxon>
        <taxon>Fungi</taxon>
        <taxon>Dikarya</taxon>
        <taxon>Basidiomycota</taxon>
        <taxon>Agaricomycotina</taxon>
        <taxon>Agaricomycetes</taxon>
        <taxon>Agaricomycetidae</taxon>
        <taxon>Atheliales</taxon>
        <taxon>Atheliaceae</taxon>
        <taxon>Piloderma</taxon>
    </lineage>
</organism>
<name>A0A0C3EQZ4_PILCF</name>
<dbReference type="Proteomes" id="UP000054166">
    <property type="component" value="Unassembled WGS sequence"/>
</dbReference>
<dbReference type="HOGENOM" id="CLU_1166234_0_0_1"/>
<feature type="compositionally biased region" description="Basic and acidic residues" evidence="1">
    <location>
        <begin position="221"/>
        <end position="232"/>
    </location>
</feature>
<protein>
    <submittedName>
        <fullName evidence="2">Uncharacterized protein</fullName>
    </submittedName>
</protein>
<dbReference type="EMBL" id="KN833052">
    <property type="protein sequence ID" value="KIM74995.1"/>
    <property type="molecule type" value="Genomic_DNA"/>
</dbReference>
<evidence type="ECO:0000313" key="3">
    <source>
        <dbReference type="Proteomes" id="UP000054166"/>
    </source>
</evidence>
<sequence>MCRFIAFELASEAAQATGGKFNTSFSDVKLTCHGGKSVIEELATDFDTTIANLYWLQDQASTRGFTVKKGLLVENTNRIFVKIHHKLFEHLDSEVAEEGGDVDNNMSESGTLADEFPWSIHNWPCSTDAAQLALLEMVDTYQVVPVPAYEFDSGLMYPTHYKTMLIKALIELHFALMHYTIVDKDSKKSGGNDIYTLELYSIRVLKNPLPAIVSSRKWKVSTKDPMRSDSPTKKSKTN</sequence>
<dbReference type="InParanoid" id="A0A0C3EQZ4"/>
<keyword evidence="3" id="KW-1185">Reference proteome</keyword>
<dbReference type="OrthoDB" id="3265368at2759"/>
<dbReference type="AlphaFoldDB" id="A0A0C3EQZ4"/>
<reference evidence="2 3" key="1">
    <citation type="submission" date="2014-04" db="EMBL/GenBank/DDBJ databases">
        <authorList>
            <consortium name="DOE Joint Genome Institute"/>
            <person name="Kuo A."/>
            <person name="Tarkka M."/>
            <person name="Buscot F."/>
            <person name="Kohler A."/>
            <person name="Nagy L.G."/>
            <person name="Floudas D."/>
            <person name="Copeland A."/>
            <person name="Barry K.W."/>
            <person name="Cichocki N."/>
            <person name="Veneault-Fourrey C."/>
            <person name="LaButti K."/>
            <person name="Lindquist E.A."/>
            <person name="Lipzen A."/>
            <person name="Lundell T."/>
            <person name="Morin E."/>
            <person name="Murat C."/>
            <person name="Sun H."/>
            <person name="Tunlid A."/>
            <person name="Henrissat B."/>
            <person name="Grigoriev I.V."/>
            <person name="Hibbett D.S."/>
            <person name="Martin F."/>
            <person name="Nordberg H.P."/>
            <person name="Cantor M.N."/>
            <person name="Hua S.X."/>
        </authorList>
    </citation>
    <scope>NUCLEOTIDE SEQUENCE [LARGE SCALE GENOMIC DNA]</scope>
    <source>
        <strain evidence="2 3">F 1598</strain>
    </source>
</reference>